<dbReference type="GeneID" id="105893909"/>
<keyword evidence="3" id="KW-0202">Cytokine</keyword>
<comment type="similarity">
    <text evidence="2 10">Belongs to the TGF-beta family.</text>
</comment>
<feature type="compositionally biased region" description="Basic and acidic residues" evidence="11">
    <location>
        <begin position="352"/>
        <end position="374"/>
    </location>
</feature>
<dbReference type="PANTHER" id="PTHR11848:SF265">
    <property type="entry name" value="BMP3B"/>
    <property type="match status" value="1"/>
</dbReference>
<keyword evidence="8" id="KW-1015">Disulfide bond</keyword>
<keyword evidence="4" id="KW-0964">Secreted</keyword>
<dbReference type="PROSITE" id="PS51362">
    <property type="entry name" value="TGF_BETA_2"/>
    <property type="match status" value="1"/>
</dbReference>
<evidence type="ECO:0000313" key="15">
    <source>
        <dbReference type="RefSeq" id="XP_042563311.1"/>
    </source>
</evidence>
<dbReference type="AlphaFoldDB" id="A0A8M1KGV8"/>
<keyword evidence="6 12" id="KW-0732">Signal</keyword>
<evidence type="ECO:0000256" key="11">
    <source>
        <dbReference type="SAM" id="MobiDB-lite"/>
    </source>
</evidence>
<dbReference type="GO" id="GO:0008083">
    <property type="term" value="F:growth factor activity"/>
    <property type="evidence" value="ECO:0007669"/>
    <property type="project" value="UniProtKB-KW"/>
</dbReference>
<dbReference type="GO" id="GO:0005615">
    <property type="term" value="C:extracellular space"/>
    <property type="evidence" value="ECO:0007669"/>
    <property type="project" value="UniProtKB-KW"/>
</dbReference>
<reference evidence="15" key="1">
    <citation type="submission" date="2025-08" db="UniProtKB">
        <authorList>
            <consortium name="RefSeq"/>
        </authorList>
    </citation>
    <scope>IDENTIFICATION</scope>
</reference>
<keyword evidence="9" id="KW-0325">Glycoprotein</keyword>
<evidence type="ECO:0000256" key="10">
    <source>
        <dbReference type="RuleBase" id="RU000354"/>
    </source>
</evidence>
<sequence>MAVTYLCALHLLFYLSLRRSCAVVDASPPEDRETLGSARERIFDRAAFDRDSQDIVTLNMYRIYDKYTKEHRQRDGNTVRSFKAVPEDFHITVFKIFCPAVFSNNKVLFQFNLTSIPEAEVVVAATLHFLEPPRLRRPWSCRRPRGPSCRPPPAVPPPPAGRLVLRGGSSSATRLATLPLPPHRRTGWLLRNVSSPVRQARAAGHLLLTAEFEPDAAAERHHQQQRRLDWAVGSGSSGDGSGLALPYLLVYTDDRGIGEPNSVAATLQRYGPFPGAEEQQSQNLGHNHNLGQDRNLGQNRPRREAEHLRNNLLPDLHHTEPKNRELWENTYFPFKPKFASRDTHHTHSHTHAGRDSHVTHMGRDSHGTHSHTLDGVDAVSPPQGGVEEEGGGSRVLKFDERTMKKARRRQGNEPRVCSRRYLRVDFADIGWSEWVLAPKAFEAFYCAGTCRFPIPKVVRPSNHATIQSIVKAVGIIPGIPEPCCVPDKMSSLPVLYLEPERNLVLKVYPGMSVDTCACR</sequence>
<dbReference type="GO" id="GO:0005125">
    <property type="term" value="F:cytokine activity"/>
    <property type="evidence" value="ECO:0007669"/>
    <property type="project" value="UniProtKB-KW"/>
</dbReference>
<name>A0A8M1KGV8_CLUHA</name>
<dbReference type="GO" id="GO:0045669">
    <property type="term" value="P:positive regulation of osteoblast differentiation"/>
    <property type="evidence" value="ECO:0007669"/>
    <property type="project" value="TreeGrafter"/>
</dbReference>
<dbReference type="KEGG" id="char:105893909"/>
<evidence type="ECO:0000313" key="14">
    <source>
        <dbReference type="Proteomes" id="UP000515152"/>
    </source>
</evidence>
<dbReference type="CTD" id="794493"/>
<feature type="signal peptide" evidence="12">
    <location>
        <begin position="1"/>
        <end position="22"/>
    </location>
</feature>
<dbReference type="InterPro" id="IPR017948">
    <property type="entry name" value="TGFb_CS"/>
</dbReference>
<proteinExistence type="inferred from homology"/>
<dbReference type="PANTHER" id="PTHR11848">
    <property type="entry name" value="TGF-BETA FAMILY"/>
    <property type="match status" value="1"/>
</dbReference>
<organism evidence="14 15">
    <name type="scientific">Clupea harengus</name>
    <name type="common">Atlantic herring</name>
    <dbReference type="NCBI Taxonomy" id="7950"/>
    <lineage>
        <taxon>Eukaryota</taxon>
        <taxon>Metazoa</taxon>
        <taxon>Chordata</taxon>
        <taxon>Craniata</taxon>
        <taxon>Vertebrata</taxon>
        <taxon>Euteleostomi</taxon>
        <taxon>Actinopterygii</taxon>
        <taxon>Neopterygii</taxon>
        <taxon>Teleostei</taxon>
        <taxon>Clupei</taxon>
        <taxon>Clupeiformes</taxon>
        <taxon>Clupeoidei</taxon>
        <taxon>Clupeidae</taxon>
        <taxon>Clupea</taxon>
    </lineage>
</organism>
<dbReference type="PROSITE" id="PS00250">
    <property type="entry name" value="TGF_BETA_1"/>
    <property type="match status" value="1"/>
</dbReference>
<dbReference type="Pfam" id="PF00019">
    <property type="entry name" value="TGF_beta"/>
    <property type="match status" value="1"/>
</dbReference>
<protein>
    <submittedName>
        <fullName evidence="15">Growth/differentiation factor 10b</fullName>
    </submittedName>
</protein>
<dbReference type="Proteomes" id="UP000515152">
    <property type="component" value="Chromosome 1"/>
</dbReference>
<evidence type="ECO:0000256" key="6">
    <source>
        <dbReference type="ARBA" id="ARBA00022729"/>
    </source>
</evidence>
<evidence type="ECO:0000256" key="12">
    <source>
        <dbReference type="SAM" id="SignalP"/>
    </source>
</evidence>
<evidence type="ECO:0000256" key="8">
    <source>
        <dbReference type="ARBA" id="ARBA00023157"/>
    </source>
</evidence>
<evidence type="ECO:0000256" key="1">
    <source>
        <dbReference type="ARBA" id="ARBA00004613"/>
    </source>
</evidence>
<dbReference type="InterPro" id="IPR001839">
    <property type="entry name" value="TGF-b_C"/>
</dbReference>
<evidence type="ECO:0000256" key="4">
    <source>
        <dbReference type="ARBA" id="ARBA00022525"/>
    </source>
</evidence>
<dbReference type="InterPro" id="IPR015615">
    <property type="entry name" value="TGF-beta-rel"/>
</dbReference>
<evidence type="ECO:0000256" key="7">
    <source>
        <dbReference type="ARBA" id="ARBA00023030"/>
    </source>
</evidence>
<comment type="subcellular location">
    <subcellularLocation>
        <location evidence="1">Secreted</location>
    </subcellularLocation>
</comment>
<keyword evidence="5" id="KW-0165">Cleavage on pair of basic residues</keyword>
<feature type="domain" description="TGF-beta family profile" evidence="13">
    <location>
        <begin position="406"/>
        <end position="519"/>
    </location>
</feature>
<accession>A0A8M1KGV8</accession>
<dbReference type="OrthoDB" id="5987191at2759"/>
<keyword evidence="14" id="KW-1185">Reference proteome</keyword>
<feature type="compositionally biased region" description="Polar residues" evidence="11">
    <location>
        <begin position="278"/>
        <end position="298"/>
    </location>
</feature>
<dbReference type="FunFam" id="2.10.90.10:FF:000008">
    <property type="entry name" value="Bone morphogenetic protein 3"/>
    <property type="match status" value="1"/>
</dbReference>
<evidence type="ECO:0000256" key="2">
    <source>
        <dbReference type="ARBA" id="ARBA00006656"/>
    </source>
</evidence>
<feature type="region of interest" description="Disordered" evidence="11">
    <location>
        <begin position="273"/>
        <end position="302"/>
    </location>
</feature>
<gene>
    <name evidence="15" type="primary">gdf10b</name>
</gene>
<evidence type="ECO:0000256" key="5">
    <source>
        <dbReference type="ARBA" id="ARBA00022685"/>
    </source>
</evidence>
<keyword evidence="7 10" id="KW-0339">Growth factor</keyword>
<evidence type="ECO:0000259" key="13">
    <source>
        <dbReference type="PROSITE" id="PS51362"/>
    </source>
</evidence>
<evidence type="ECO:0000256" key="9">
    <source>
        <dbReference type="ARBA" id="ARBA00023180"/>
    </source>
</evidence>
<feature type="chain" id="PRO_5035461366" evidence="12">
    <location>
        <begin position="23"/>
        <end position="519"/>
    </location>
</feature>
<evidence type="ECO:0000256" key="3">
    <source>
        <dbReference type="ARBA" id="ARBA00022514"/>
    </source>
</evidence>
<dbReference type="RefSeq" id="XP_042563311.1">
    <property type="nucleotide sequence ID" value="XM_042707377.1"/>
</dbReference>
<dbReference type="SMART" id="SM00204">
    <property type="entry name" value="TGFB"/>
    <property type="match status" value="1"/>
</dbReference>
<feature type="region of interest" description="Disordered" evidence="11">
    <location>
        <begin position="341"/>
        <end position="392"/>
    </location>
</feature>